<proteinExistence type="predicted"/>
<feature type="region of interest" description="Disordered" evidence="1">
    <location>
        <begin position="117"/>
        <end position="141"/>
    </location>
</feature>
<dbReference type="EMBL" id="ML975266">
    <property type="protein sequence ID" value="KAF1837061.1"/>
    <property type="molecule type" value="Genomic_DNA"/>
</dbReference>
<protein>
    <submittedName>
        <fullName evidence="2">Uncharacterized protein</fullName>
    </submittedName>
</protein>
<evidence type="ECO:0000313" key="2">
    <source>
        <dbReference type="EMBL" id="KAF1837061.1"/>
    </source>
</evidence>
<reference evidence="2" key="1">
    <citation type="submission" date="2020-01" db="EMBL/GenBank/DDBJ databases">
        <authorList>
            <consortium name="DOE Joint Genome Institute"/>
            <person name="Haridas S."/>
            <person name="Albert R."/>
            <person name="Binder M."/>
            <person name="Bloem J."/>
            <person name="Labutti K."/>
            <person name="Salamov A."/>
            <person name="Andreopoulos B."/>
            <person name="Baker S.E."/>
            <person name="Barry K."/>
            <person name="Bills G."/>
            <person name="Bluhm B.H."/>
            <person name="Cannon C."/>
            <person name="Castanera R."/>
            <person name="Culley D.E."/>
            <person name="Daum C."/>
            <person name="Ezra D."/>
            <person name="Gonzalez J.B."/>
            <person name="Henrissat B."/>
            <person name="Kuo A."/>
            <person name="Liang C."/>
            <person name="Lipzen A."/>
            <person name="Lutzoni F."/>
            <person name="Magnuson J."/>
            <person name="Mondo S."/>
            <person name="Nolan M."/>
            <person name="Ohm R."/>
            <person name="Pangilinan J."/>
            <person name="Park H.-J."/>
            <person name="Ramirez L."/>
            <person name="Alfaro M."/>
            <person name="Sun H."/>
            <person name="Tritt A."/>
            <person name="Yoshinaga Y."/>
            <person name="Zwiers L.-H."/>
            <person name="Turgeon B.G."/>
            <person name="Goodwin S.B."/>
            <person name="Spatafora J.W."/>
            <person name="Crous P.W."/>
            <person name="Grigoriev I.V."/>
        </authorList>
    </citation>
    <scope>NUCLEOTIDE SEQUENCE</scope>
    <source>
        <strain evidence="2">P77</strain>
    </source>
</reference>
<keyword evidence="3" id="KW-1185">Reference proteome</keyword>
<evidence type="ECO:0000313" key="3">
    <source>
        <dbReference type="Proteomes" id="UP000800040"/>
    </source>
</evidence>
<gene>
    <name evidence="2" type="ORF">BDW02DRAFT_577484</name>
</gene>
<dbReference type="Proteomes" id="UP000800040">
    <property type="component" value="Unassembled WGS sequence"/>
</dbReference>
<feature type="region of interest" description="Disordered" evidence="1">
    <location>
        <begin position="1"/>
        <end position="30"/>
    </location>
</feature>
<accession>A0A6A5KNV2</accession>
<sequence length="250" mass="26526">MGGARPRGLGDSAATSNTCDGDRAGGEMEMEEVEVKVREDGDGDGDGGRERYWVTVRVDADVSNLSLARPSAQTADTDGNADIDEGARTKLPQAVAAISTHSASLFRFGSSSSLFSSSCGGRRATPEPPWKSSNIPQHNHGGPVRYENCAAAVRALLQVQRLATESHPIVPAGGAMSYTVHDDEVWVAISMTYAHRGHHRGSGGGGKTTEPAVCVRFIGVIRAARDSIIAIVIWEWRPGSARRSELSEIS</sequence>
<dbReference type="AlphaFoldDB" id="A0A6A5KNV2"/>
<evidence type="ECO:0000256" key="1">
    <source>
        <dbReference type="SAM" id="MobiDB-lite"/>
    </source>
</evidence>
<organism evidence="2 3">
    <name type="scientific">Decorospora gaudefroyi</name>
    <dbReference type="NCBI Taxonomy" id="184978"/>
    <lineage>
        <taxon>Eukaryota</taxon>
        <taxon>Fungi</taxon>
        <taxon>Dikarya</taxon>
        <taxon>Ascomycota</taxon>
        <taxon>Pezizomycotina</taxon>
        <taxon>Dothideomycetes</taxon>
        <taxon>Pleosporomycetidae</taxon>
        <taxon>Pleosporales</taxon>
        <taxon>Pleosporineae</taxon>
        <taxon>Pleosporaceae</taxon>
        <taxon>Decorospora</taxon>
    </lineage>
</organism>
<name>A0A6A5KNV2_9PLEO</name>